<dbReference type="GO" id="GO:0005524">
    <property type="term" value="F:ATP binding"/>
    <property type="evidence" value="ECO:0007669"/>
    <property type="project" value="UniProtKB-KW"/>
</dbReference>
<comment type="similarity">
    <text evidence="2 9">Belongs to the RecN family.</text>
</comment>
<dbReference type="SUPFAM" id="SSF52540">
    <property type="entry name" value="P-loop containing nucleoside triphosphate hydrolases"/>
    <property type="match status" value="2"/>
</dbReference>
<evidence type="ECO:0000256" key="4">
    <source>
        <dbReference type="ARBA" id="ARBA00022741"/>
    </source>
</evidence>
<evidence type="ECO:0000256" key="9">
    <source>
        <dbReference type="PIRNR" id="PIRNR003128"/>
    </source>
</evidence>
<feature type="domain" description="RecF/RecN/SMC N-terminal" evidence="11">
    <location>
        <begin position="14"/>
        <end position="493"/>
    </location>
</feature>
<keyword evidence="10" id="KW-0175">Coiled coil</keyword>
<sequence length="534" mass="59553">MLELLRIRQLALIDDVELEFAPGMNVLTGETGAGKSFILKALNFLTGDKMSPDLVRPGAEKAQVEALFAMPDGDVVIKRELVAATGRSRLYINDSLSSQDAIRDLRPSLLVHTSQHGQQKLLQPAFQAKILDDFLNRPDLLRQRETLLKELRTLAARREELLERSRHLEDKRELLEYQQREIAKVGPEHGEEETLEAKKQELRNQTVIQDTIDAALALLGAGEGGILDGLGKLERHMDTLRRVLPNYDDDASLLIEARQNLQDLAARLRKQPATSPDEDSLESIEARLYELAQLKRKLKRSLDEIVDLQTEIEENLSFMDSCSLDLKQLAKQEATLLDGLALLLKELNPLRKIAGESLCTAIVAELKGLGFSEHVQVRFEFKPAELFPGRADCIEERPSLLWIPNPGQPPQPLDKIASGGELSRFLLAVVGIMNRKETPSLIFDEVDAGVGGLTLNAVADSLDKLADHQQVILITHWPQLAARAKRHFQVRKEVREGNTYTLCQALDDGAIWEEISRMAGGGEQGQAMARELLA</sequence>
<name>A0A7J0BDH3_9BACT</name>
<evidence type="ECO:0000313" key="12">
    <source>
        <dbReference type="EMBL" id="GFM31740.1"/>
    </source>
</evidence>
<dbReference type="GO" id="GO:0009432">
    <property type="term" value="P:SOS response"/>
    <property type="evidence" value="ECO:0007669"/>
    <property type="project" value="TreeGrafter"/>
</dbReference>
<evidence type="ECO:0000313" key="13">
    <source>
        <dbReference type="Proteomes" id="UP000503840"/>
    </source>
</evidence>
<keyword evidence="5 9" id="KW-0227">DNA damage</keyword>
<evidence type="ECO:0000256" key="7">
    <source>
        <dbReference type="ARBA" id="ARBA00023204"/>
    </source>
</evidence>
<dbReference type="InterPro" id="IPR003395">
    <property type="entry name" value="RecF/RecN/SMC_N"/>
</dbReference>
<dbReference type="Proteomes" id="UP000503840">
    <property type="component" value="Unassembled WGS sequence"/>
</dbReference>
<evidence type="ECO:0000259" key="11">
    <source>
        <dbReference type="Pfam" id="PF02463"/>
    </source>
</evidence>
<dbReference type="RefSeq" id="WP_174403451.1">
    <property type="nucleotide sequence ID" value="NZ_BLVO01000004.1"/>
</dbReference>
<gene>
    <name evidence="12" type="primary">recN</name>
    <name evidence="12" type="ORF">DSM101010T_01050</name>
</gene>
<reference evidence="12 13" key="1">
    <citation type="submission" date="2020-05" db="EMBL/GenBank/DDBJ databases">
        <title>Draft genome sequence of Desulfovibrio sp. strain HN2T.</title>
        <authorList>
            <person name="Ueno A."/>
            <person name="Tamazawa S."/>
            <person name="Tamamura S."/>
            <person name="Murakami T."/>
            <person name="Kiyama T."/>
            <person name="Inomata H."/>
            <person name="Amano Y."/>
            <person name="Miyakawa K."/>
            <person name="Tamaki H."/>
            <person name="Naganuma T."/>
            <person name="Kaneko K."/>
        </authorList>
    </citation>
    <scope>NUCLEOTIDE SEQUENCE [LARGE SCALE GENOMIC DNA]</scope>
    <source>
        <strain evidence="12 13">HN2</strain>
    </source>
</reference>
<evidence type="ECO:0000256" key="3">
    <source>
        <dbReference type="ARBA" id="ARBA00021315"/>
    </source>
</evidence>
<comment type="function">
    <text evidence="1 9">May be involved in recombinational repair of damaged DNA.</text>
</comment>
<feature type="coiled-coil region" evidence="10">
    <location>
        <begin position="144"/>
        <end position="178"/>
    </location>
</feature>
<evidence type="ECO:0000256" key="2">
    <source>
        <dbReference type="ARBA" id="ARBA00009441"/>
    </source>
</evidence>
<feature type="coiled-coil region" evidence="10">
    <location>
        <begin position="251"/>
        <end position="311"/>
    </location>
</feature>
<dbReference type="PANTHER" id="PTHR11059:SF0">
    <property type="entry name" value="DNA REPAIR PROTEIN RECN"/>
    <property type="match status" value="1"/>
</dbReference>
<dbReference type="InterPro" id="IPR027417">
    <property type="entry name" value="P-loop_NTPase"/>
</dbReference>
<dbReference type="InterPro" id="IPR004604">
    <property type="entry name" value="DNA_recomb/repair_RecN"/>
</dbReference>
<protein>
    <recommendedName>
        <fullName evidence="3 9">DNA repair protein RecN</fullName>
    </recommendedName>
    <alternativeName>
        <fullName evidence="8 9">Recombination protein N</fullName>
    </alternativeName>
</protein>
<keyword evidence="6" id="KW-0067">ATP-binding</keyword>
<evidence type="ECO:0000256" key="5">
    <source>
        <dbReference type="ARBA" id="ARBA00022763"/>
    </source>
</evidence>
<proteinExistence type="inferred from homology"/>
<evidence type="ECO:0000256" key="10">
    <source>
        <dbReference type="SAM" id="Coils"/>
    </source>
</evidence>
<dbReference type="AlphaFoldDB" id="A0A7J0BDH3"/>
<dbReference type="GO" id="GO:0006310">
    <property type="term" value="P:DNA recombination"/>
    <property type="evidence" value="ECO:0007669"/>
    <property type="project" value="InterPro"/>
</dbReference>
<keyword evidence="13" id="KW-1185">Reference proteome</keyword>
<dbReference type="Gene3D" id="3.40.50.300">
    <property type="entry name" value="P-loop containing nucleotide triphosphate hydrolases"/>
    <property type="match status" value="2"/>
</dbReference>
<evidence type="ECO:0000256" key="8">
    <source>
        <dbReference type="ARBA" id="ARBA00033408"/>
    </source>
</evidence>
<dbReference type="Pfam" id="PF02463">
    <property type="entry name" value="SMC_N"/>
    <property type="match status" value="1"/>
</dbReference>
<dbReference type="PIRSF" id="PIRSF003128">
    <property type="entry name" value="RecN"/>
    <property type="match status" value="1"/>
</dbReference>
<accession>A0A7J0BDH3</accession>
<dbReference type="GO" id="GO:0006281">
    <property type="term" value="P:DNA repair"/>
    <property type="evidence" value="ECO:0007669"/>
    <property type="project" value="UniProtKB-KW"/>
</dbReference>
<comment type="caution">
    <text evidence="12">The sequence shown here is derived from an EMBL/GenBank/DDBJ whole genome shotgun (WGS) entry which is preliminary data.</text>
</comment>
<evidence type="ECO:0000256" key="1">
    <source>
        <dbReference type="ARBA" id="ARBA00003618"/>
    </source>
</evidence>
<dbReference type="EMBL" id="BLVO01000004">
    <property type="protein sequence ID" value="GFM31740.1"/>
    <property type="molecule type" value="Genomic_DNA"/>
</dbReference>
<keyword evidence="7 9" id="KW-0234">DNA repair</keyword>
<evidence type="ECO:0000256" key="6">
    <source>
        <dbReference type="ARBA" id="ARBA00022840"/>
    </source>
</evidence>
<dbReference type="PANTHER" id="PTHR11059">
    <property type="entry name" value="DNA REPAIR PROTEIN RECN"/>
    <property type="match status" value="1"/>
</dbReference>
<dbReference type="GO" id="GO:0043590">
    <property type="term" value="C:bacterial nucleoid"/>
    <property type="evidence" value="ECO:0007669"/>
    <property type="project" value="TreeGrafter"/>
</dbReference>
<organism evidence="12 13">
    <name type="scientific">Desulfovibrio subterraneus</name>
    <dbReference type="NCBI Taxonomy" id="2718620"/>
    <lineage>
        <taxon>Bacteria</taxon>
        <taxon>Pseudomonadati</taxon>
        <taxon>Thermodesulfobacteriota</taxon>
        <taxon>Desulfovibrionia</taxon>
        <taxon>Desulfovibrionales</taxon>
        <taxon>Desulfovibrionaceae</taxon>
        <taxon>Desulfovibrio</taxon>
    </lineage>
</organism>
<keyword evidence="4" id="KW-0547">Nucleotide-binding</keyword>